<accession>A0A6A4IJ98</accession>
<gene>
    <name evidence="2" type="ORF">BT96DRAFT_913227</name>
</gene>
<evidence type="ECO:0000256" key="1">
    <source>
        <dbReference type="SAM" id="MobiDB-lite"/>
    </source>
</evidence>
<feature type="compositionally biased region" description="Polar residues" evidence="1">
    <location>
        <begin position="1"/>
        <end position="12"/>
    </location>
</feature>
<dbReference type="AlphaFoldDB" id="A0A6A4IJ98"/>
<feature type="region of interest" description="Disordered" evidence="1">
    <location>
        <begin position="57"/>
        <end position="140"/>
    </location>
</feature>
<name>A0A6A4IJ98_9AGAR</name>
<keyword evidence="3" id="KW-1185">Reference proteome</keyword>
<organism evidence="2 3">
    <name type="scientific">Gymnopus androsaceus JB14</name>
    <dbReference type="NCBI Taxonomy" id="1447944"/>
    <lineage>
        <taxon>Eukaryota</taxon>
        <taxon>Fungi</taxon>
        <taxon>Dikarya</taxon>
        <taxon>Basidiomycota</taxon>
        <taxon>Agaricomycotina</taxon>
        <taxon>Agaricomycetes</taxon>
        <taxon>Agaricomycetidae</taxon>
        <taxon>Agaricales</taxon>
        <taxon>Marasmiineae</taxon>
        <taxon>Omphalotaceae</taxon>
        <taxon>Gymnopus</taxon>
    </lineage>
</organism>
<feature type="compositionally biased region" description="Basic and acidic residues" evidence="1">
    <location>
        <begin position="57"/>
        <end position="78"/>
    </location>
</feature>
<dbReference type="Proteomes" id="UP000799118">
    <property type="component" value="Unassembled WGS sequence"/>
</dbReference>
<sequence length="140" mass="15561">MIIPNADTNPDMQLNEPGKKLPQSDSNQNPADGQGFYFHCCCFGFGTASQANRITRKELEERQREQERELNGRERGLDAVDLELGLGSGSPAFSPEQEKAGKEDSNEFSEGGNKRNEANRELSERGSSSSTYMPPPTYER</sequence>
<protein>
    <submittedName>
        <fullName evidence="2">Uncharacterized protein</fullName>
    </submittedName>
</protein>
<feature type="compositionally biased region" description="Basic and acidic residues" evidence="1">
    <location>
        <begin position="112"/>
        <end position="124"/>
    </location>
</feature>
<evidence type="ECO:0000313" key="2">
    <source>
        <dbReference type="EMBL" id="KAE9409723.1"/>
    </source>
</evidence>
<feature type="region of interest" description="Disordered" evidence="1">
    <location>
        <begin position="1"/>
        <end position="31"/>
    </location>
</feature>
<dbReference type="EMBL" id="ML769387">
    <property type="protein sequence ID" value="KAE9409723.1"/>
    <property type="molecule type" value="Genomic_DNA"/>
</dbReference>
<proteinExistence type="predicted"/>
<reference evidence="2" key="1">
    <citation type="journal article" date="2019" name="Environ. Microbiol.">
        <title>Fungal ecological strategies reflected in gene transcription - a case study of two litter decomposers.</title>
        <authorList>
            <person name="Barbi F."/>
            <person name="Kohler A."/>
            <person name="Barry K."/>
            <person name="Baskaran P."/>
            <person name="Daum C."/>
            <person name="Fauchery L."/>
            <person name="Ihrmark K."/>
            <person name="Kuo A."/>
            <person name="LaButti K."/>
            <person name="Lipzen A."/>
            <person name="Morin E."/>
            <person name="Grigoriev I.V."/>
            <person name="Henrissat B."/>
            <person name="Lindahl B."/>
            <person name="Martin F."/>
        </authorList>
    </citation>
    <scope>NUCLEOTIDE SEQUENCE</scope>
    <source>
        <strain evidence="2">JB14</strain>
    </source>
</reference>
<evidence type="ECO:0000313" key="3">
    <source>
        <dbReference type="Proteomes" id="UP000799118"/>
    </source>
</evidence>
<feature type="compositionally biased region" description="Basic and acidic residues" evidence="1">
    <location>
        <begin position="96"/>
        <end position="105"/>
    </location>
</feature>